<dbReference type="EMBL" id="AMQN01004580">
    <property type="status" value="NOT_ANNOTATED_CDS"/>
    <property type="molecule type" value="Genomic_DNA"/>
</dbReference>
<dbReference type="EMBL" id="KB293867">
    <property type="protein sequence ID" value="ELU15302.1"/>
    <property type="molecule type" value="Genomic_DNA"/>
</dbReference>
<dbReference type="Proteomes" id="UP000014760">
    <property type="component" value="Unassembled WGS sequence"/>
</dbReference>
<reference evidence="4" key="3">
    <citation type="submission" date="2015-06" db="UniProtKB">
        <authorList>
            <consortium name="EnsemblMetazoa"/>
        </authorList>
    </citation>
    <scope>IDENTIFICATION</scope>
</reference>
<name>R7V9W8_CAPTE</name>
<dbReference type="EMBL" id="AMQN01004582">
    <property type="status" value="NOT_ANNOTATED_CDS"/>
    <property type="molecule type" value="Genomic_DNA"/>
</dbReference>
<feature type="transmembrane region" description="Helical" evidence="2">
    <location>
        <begin position="184"/>
        <end position="210"/>
    </location>
</feature>
<keyword evidence="2" id="KW-1133">Transmembrane helix</keyword>
<evidence type="ECO:0008006" key="6">
    <source>
        <dbReference type="Google" id="ProtNLM"/>
    </source>
</evidence>
<dbReference type="HOGENOM" id="CLU_041836_0_0_1"/>
<evidence type="ECO:0000256" key="2">
    <source>
        <dbReference type="SAM" id="Phobius"/>
    </source>
</evidence>
<evidence type="ECO:0000256" key="1">
    <source>
        <dbReference type="SAM" id="MobiDB-lite"/>
    </source>
</evidence>
<reference evidence="3 5" key="2">
    <citation type="journal article" date="2013" name="Nature">
        <title>Insights into bilaterian evolution from three spiralian genomes.</title>
        <authorList>
            <person name="Simakov O."/>
            <person name="Marletaz F."/>
            <person name="Cho S.J."/>
            <person name="Edsinger-Gonzales E."/>
            <person name="Havlak P."/>
            <person name="Hellsten U."/>
            <person name="Kuo D.H."/>
            <person name="Larsson T."/>
            <person name="Lv J."/>
            <person name="Arendt D."/>
            <person name="Savage R."/>
            <person name="Osoegawa K."/>
            <person name="de Jong P."/>
            <person name="Grimwood J."/>
            <person name="Chapman J.A."/>
            <person name="Shapiro H."/>
            <person name="Aerts A."/>
            <person name="Otillar R.P."/>
            <person name="Terry A.Y."/>
            <person name="Boore J.L."/>
            <person name="Grigoriev I.V."/>
            <person name="Lindberg D.R."/>
            <person name="Seaver E.C."/>
            <person name="Weisblat D.A."/>
            <person name="Putnam N.H."/>
            <person name="Rokhsar D.S."/>
        </authorList>
    </citation>
    <scope>NUCLEOTIDE SEQUENCE</scope>
    <source>
        <strain evidence="3 5">I ESC-2004</strain>
    </source>
</reference>
<gene>
    <name evidence="3" type="ORF">CAPTEDRAFT_193782</name>
</gene>
<sequence>MMTLILNETLLCYCCNELPSQYERDDDNCGAECINGDDVCGYENYARVIANEAYVTSEPVSWFVAQEFCHDVEVTHDTYTERLYTNTIANIADLDEIDHTEDYWTQLSSLHLISPDPTDTFGDLPWTDGYPESEDGICIRAEKINNEIELITSDCDDDFQFICFSSKPGEESVTPPTDESTTQMGIIIGSVIGGSIVVIIVVVALAVFLVKRERRRTSESSSKGNLSEGNDVIQGEENAESAHIYEEISDAANSGGDSHEYENANAAKNTRDEPHSVTMANDDQINSHNTKARDQQDETPYLILLDSEQQSDHLWVASISHVVAERRCRGYTRRR</sequence>
<keyword evidence="5" id="KW-1185">Reference proteome</keyword>
<evidence type="ECO:0000313" key="4">
    <source>
        <dbReference type="EnsemblMetazoa" id="CapteP193782"/>
    </source>
</evidence>
<keyword evidence="2" id="KW-0472">Membrane</keyword>
<dbReference type="InterPro" id="IPR016187">
    <property type="entry name" value="CTDL_fold"/>
</dbReference>
<evidence type="ECO:0000313" key="5">
    <source>
        <dbReference type="Proteomes" id="UP000014760"/>
    </source>
</evidence>
<dbReference type="SUPFAM" id="SSF56436">
    <property type="entry name" value="C-type lectin-like"/>
    <property type="match status" value="1"/>
</dbReference>
<feature type="region of interest" description="Disordered" evidence="1">
    <location>
        <begin position="251"/>
        <end position="295"/>
    </location>
</feature>
<keyword evidence="2" id="KW-0812">Transmembrane</keyword>
<protein>
    <recommendedName>
        <fullName evidence="6">C-type lectin domain-containing protein</fullName>
    </recommendedName>
</protein>
<proteinExistence type="predicted"/>
<dbReference type="EMBL" id="AMQN01004581">
    <property type="status" value="NOT_ANNOTATED_CDS"/>
    <property type="molecule type" value="Genomic_DNA"/>
</dbReference>
<dbReference type="EnsemblMetazoa" id="CapteT193782">
    <property type="protein sequence ID" value="CapteP193782"/>
    <property type="gene ID" value="CapteG193782"/>
</dbReference>
<organism evidence="3">
    <name type="scientific">Capitella teleta</name>
    <name type="common">Polychaete worm</name>
    <dbReference type="NCBI Taxonomy" id="283909"/>
    <lineage>
        <taxon>Eukaryota</taxon>
        <taxon>Metazoa</taxon>
        <taxon>Spiralia</taxon>
        <taxon>Lophotrochozoa</taxon>
        <taxon>Annelida</taxon>
        <taxon>Polychaeta</taxon>
        <taxon>Sedentaria</taxon>
        <taxon>Scolecida</taxon>
        <taxon>Capitellidae</taxon>
        <taxon>Capitella</taxon>
    </lineage>
</organism>
<feature type="compositionally biased region" description="Polar residues" evidence="1">
    <location>
        <begin position="278"/>
        <end position="289"/>
    </location>
</feature>
<reference evidence="5" key="1">
    <citation type="submission" date="2012-12" db="EMBL/GenBank/DDBJ databases">
        <authorList>
            <person name="Hellsten U."/>
            <person name="Grimwood J."/>
            <person name="Chapman J.A."/>
            <person name="Shapiro H."/>
            <person name="Aerts A."/>
            <person name="Otillar R.P."/>
            <person name="Terry A.Y."/>
            <person name="Boore J.L."/>
            <person name="Simakov O."/>
            <person name="Marletaz F."/>
            <person name="Cho S.-J."/>
            <person name="Edsinger-Gonzales E."/>
            <person name="Havlak P."/>
            <person name="Kuo D.-H."/>
            <person name="Larsson T."/>
            <person name="Lv J."/>
            <person name="Arendt D."/>
            <person name="Savage R."/>
            <person name="Osoegawa K."/>
            <person name="de Jong P."/>
            <person name="Lindberg D.R."/>
            <person name="Seaver E.C."/>
            <person name="Weisblat D.A."/>
            <person name="Putnam N.H."/>
            <person name="Grigoriev I.V."/>
            <person name="Rokhsar D.S."/>
        </authorList>
    </citation>
    <scope>NUCLEOTIDE SEQUENCE</scope>
    <source>
        <strain evidence="5">I ESC-2004</strain>
    </source>
</reference>
<dbReference type="AlphaFoldDB" id="R7V9W8"/>
<accession>R7V9W8</accession>
<evidence type="ECO:0000313" key="3">
    <source>
        <dbReference type="EMBL" id="ELU15302.1"/>
    </source>
</evidence>